<dbReference type="NCBIfam" id="TIGR00067">
    <property type="entry name" value="glut_race"/>
    <property type="match status" value="1"/>
</dbReference>
<dbReference type="GO" id="GO:0009252">
    <property type="term" value="P:peptidoglycan biosynthetic process"/>
    <property type="evidence" value="ECO:0007669"/>
    <property type="project" value="UniProtKB-UniRule"/>
</dbReference>
<dbReference type="KEGG" id="fax:FUAX_23160"/>
<dbReference type="SUPFAM" id="SSF53681">
    <property type="entry name" value="Aspartate/glutamate racemase"/>
    <property type="match status" value="2"/>
</dbReference>
<dbReference type="GO" id="GO:0071555">
    <property type="term" value="P:cell wall organization"/>
    <property type="evidence" value="ECO:0007669"/>
    <property type="project" value="UniProtKB-KW"/>
</dbReference>
<evidence type="ECO:0000313" key="10">
    <source>
        <dbReference type="Proteomes" id="UP001348817"/>
    </source>
</evidence>
<feature type="binding site" evidence="8">
    <location>
        <begin position="18"/>
        <end position="19"/>
    </location>
    <ligand>
        <name>substrate</name>
    </ligand>
</feature>
<dbReference type="RefSeq" id="WP_338391469.1">
    <property type="nucleotide sequence ID" value="NZ_AP025314.1"/>
</dbReference>
<feature type="binding site" evidence="8">
    <location>
        <begin position="50"/>
        <end position="51"/>
    </location>
    <ligand>
        <name>substrate</name>
    </ligand>
</feature>
<comment type="pathway">
    <text evidence="8">Cell wall biogenesis; peptidoglycan biosynthesis.</text>
</comment>
<dbReference type="GO" id="GO:0008881">
    <property type="term" value="F:glutamate racemase activity"/>
    <property type="evidence" value="ECO:0007669"/>
    <property type="project" value="UniProtKB-UniRule"/>
</dbReference>
<evidence type="ECO:0000256" key="3">
    <source>
        <dbReference type="ARBA" id="ARBA00022960"/>
    </source>
</evidence>
<dbReference type="InterPro" id="IPR018187">
    <property type="entry name" value="Asp/Glu_racemase_AS_1"/>
</dbReference>
<sequence length="280" mass="30861">MTAPKTQVMNERPIGIFDSGLGGLSVWREIHRQAPNESTIYFADSARCPYGPKTPEQVRDYSFEITERLLDLGCKAIVVACNTATAAAIEELRNSFDIPFIGMEPAVKPAALRTKTGHVGVLATQGTLKGALYRKTSQKYANDVLVHVQIGEGLVELVENRMHESPECEELLRTYIQPMLEAKADHIVLGCTHYPFFKNLVTKISGPHVNIVDPAPAVAKQTLNILRKQDSFNTKNISAQHSFFSTGNLDSLKKMAEPLFSKSPATDVIFGKFNISDPTT</sequence>
<protein>
    <recommendedName>
        <fullName evidence="7 8">Glutamate racemase</fullName>
        <ecNumber evidence="2 8">5.1.1.3</ecNumber>
    </recommendedName>
</protein>
<gene>
    <name evidence="8 9" type="primary">murI</name>
    <name evidence="9" type="ORF">FUAX_23160</name>
</gene>
<evidence type="ECO:0000256" key="5">
    <source>
        <dbReference type="ARBA" id="ARBA00023235"/>
    </source>
</evidence>
<comment type="similarity">
    <text evidence="8">Belongs to the aspartate/glutamate racemases family.</text>
</comment>
<dbReference type="InterPro" id="IPR001920">
    <property type="entry name" value="Asp/Glu_race"/>
</dbReference>
<feature type="binding site" evidence="8">
    <location>
        <begin position="192"/>
        <end position="193"/>
    </location>
    <ligand>
        <name>substrate</name>
    </ligand>
</feature>
<feature type="active site" description="Proton donor/acceptor" evidence="8">
    <location>
        <position position="81"/>
    </location>
</feature>
<dbReference type="InterPro" id="IPR004391">
    <property type="entry name" value="Glu_race"/>
</dbReference>
<dbReference type="InterPro" id="IPR015942">
    <property type="entry name" value="Asp/Glu/hydantoin_racemase"/>
</dbReference>
<comment type="catalytic activity">
    <reaction evidence="1 8">
        <text>L-glutamate = D-glutamate</text>
        <dbReference type="Rhea" id="RHEA:12813"/>
        <dbReference type="ChEBI" id="CHEBI:29985"/>
        <dbReference type="ChEBI" id="CHEBI:29986"/>
        <dbReference type="EC" id="5.1.1.3"/>
    </reaction>
</comment>
<dbReference type="Gene3D" id="3.40.50.1860">
    <property type="match status" value="2"/>
</dbReference>
<evidence type="ECO:0000256" key="4">
    <source>
        <dbReference type="ARBA" id="ARBA00022984"/>
    </source>
</evidence>
<evidence type="ECO:0000256" key="7">
    <source>
        <dbReference type="ARBA" id="ARBA00070053"/>
    </source>
</evidence>
<dbReference type="AlphaFoldDB" id="A0AAU9CCN3"/>
<keyword evidence="5 8" id="KW-0413">Isomerase</keyword>
<dbReference type="Pfam" id="PF01177">
    <property type="entry name" value="Asp_Glu_race"/>
    <property type="match status" value="1"/>
</dbReference>
<evidence type="ECO:0000256" key="1">
    <source>
        <dbReference type="ARBA" id="ARBA00001602"/>
    </source>
</evidence>
<feature type="active site" description="Proton donor/acceptor" evidence="8">
    <location>
        <position position="191"/>
    </location>
</feature>
<accession>A0AAU9CCN3</accession>
<keyword evidence="3 8" id="KW-0133">Cell shape</keyword>
<keyword evidence="4 8" id="KW-0573">Peptidoglycan synthesis</keyword>
<reference evidence="9 10" key="1">
    <citation type="submission" date="2021-12" db="EMBL/GenBank/DDBJ databases">
        <title>Genome sequencing of bacteria with rrn-lacking chromosome and rrn-plasmid.</title>
        <authorList>
            <person name="Anda M."/>
            <person name="Iwasaki W."/>
        </authorList>
    </citation>
    <scope>NUCLEOTIDE SEQUENCE [LARGE SCALE GENOMIC DNA]</scope>
    <source>
        <strain evidence="9 10">DSM 100852</strain>
    </source>
</reference>
<dbReference type="FunFam" id="3.40.50.1860:FF:000002">
    <property type="entry name" value="Glutamate racemase"/>
    <property type="match status" value="1"/>
</dbReference>
<dbReference type="HAMAP" id="MF_00258">
    <property type="entry name" value="Glu_racemase"/>
    <property type="match status" value="1"/>
</dbReference>
<keyword evidence="10" id="KW-1185">Reference proteome</keyword>
<organism evidence="9 10">
    <name type="scientific">Fulvitalea axinellae</name>
    <dbReference type="NCBI Taxonomy" id="1182444"/>
    <lineage>
        <taxon>Bacteria</taxon>
        <taxon>Pseudomonadati</taxon>
        <taxon>Bacteroidota</taxon>
        <taxon>Cytophagia</taxon>
        <taxon>Cytophagales</taxon>
        <taxon>Persicobacteraceae</taxon>
        <taxon>Fulvitalea</taxon>
    </lineage>
</organism>
<evidence type="ECO:0000313" key="9">
    <source>
        <dbReference type="EMBL" id="BDD09884.1"/>
    </source>
</evidence>
<dbReference type="GO" id="GO:0008360">
    <property type="term" value="P:regulation of cell shape"/>
    <property type="evidence" value="ECO:0007669"/>
    <property type="project" value="UniProtKB-KW"/>
</dbReference>
<dbReference type="PANTHER" id="PTHR21198:SF2">
    <property type="entry name" value="GLUTAMATE RACEMASE"/>
    <property type="match status" value="1"/>
</dbReference>
<dbReference type="PANTHER" id="PTHR21198">
    <property type="entry name" value="GLUTAMATE RACEMASE"/>
    <property type="match status" value="1"/>
</dbReference>
<keyword evidence="6 8" id="KW-0961">Cell wall biogenesis/degradation</keyword>
<dbReference type="EC" id="5.1.1.3" evidence="2 8"/>
<evidence type="ECO:0000256" key="6">
    <source>
        <dbReference type="ARBA" id="ARBA00023316"/>
    </source>
</evidence>
<feature type="binding site" evidence="8">
    <location>
        <begin position="82"/>
        <end position="83"/>
    </location>
    <ligand>
        <name>substrate</name>
    </ligand>
</feature>
<evidence type="ECO:0000256" key="8">
    <source>
        <dbReference type="HAMAP-Rule" id="MF_00258"/>
    </source>
</evidence>
<name>A0AAU9CCN3_9BACT</name>
<dbReference type="PROSITE" id="PS00923">
    <property type="entry name" value="ASP_GLU_RACEMASE_1"/>
    <property type="match status" value="1"/>
</dbReference>
<evidence type="ECO:0000256" key="2">
    <source>
        <dbReference type="ARBA" id="ARBA00013090"/>
    </source>
</evidence>
<dbReference type="Proteomes" id="UP001348817">
    <property type="component" value="Chromosome"/>
</dbReference>
<proteinExistence type="inferred from homology"/>
<comment type="function">
    <text evidence="8">Provides the (R)-glutamate required for cell wall biosynthesis.</text>
</comment>
<dbReference type="EMBL" id="AP025314">
    <property type="protein sequence ID" value="BDD09884.1"/>
    <property type="molecule type" value="Genomic_DNA"/>
</dbReference>